<dbReference type="InterPro" id="IPR038020">
    <property type="entry name" value="MbtH-like_sf"/>
</dbReference>
<evidence type="ECO:0000313" key="2">
    <source>
        <dbReference type="EMBL" id="MDK9495403.1"/>
    </source>
</evidence>
<name>A0ABT7GPK2_9ACTN</name>
<dbReference type="PANTHER" id="PTHR38444">
    <property type="entry name" value="ENTEROBACTIN BIOSYNTHESIS PROTEIN YBDZ"/>
    <property type="match status" value="1"/>
</dbReference>
<dbReference type="SUPFAM" id="SSF160582">
    <property type="entry name" value="MbtH-like"/>
    <property type="match status" value="1"/>
</dbReference>
<dbReference type="Gene3D" id="3.90.820.10">
    <property type="entry name" value="Structural Genomics, Unknown Function 30-nov-00 1gh9 Mol_id"/>
    <property type="match status" value="1"/>
</dbReference>
<proteinExistence type="predicted"/>
<dbReference type="PANTHER" id="PTHR38444:SF1">
    <property type="entry name" value="ENTEROBACTIN BIOSYNTHESIS PROTEIN YBDZ"/>
    <property type="match status" value="1"/>
</dbReference>
<dbReference type="RefSeq" id="WP_125815201.1">
    <property type="nucleotide sequence ID" value="NZ_JASITI010000006.1"/>
</dbReference>
<sequence length="71" mass="8370">MGEQDDDRTYLVVHNDEQQFSIWWADRPLPQGWYAEGTEGSREECLGRIETVWTDMRPLSLRRRMERAAAG</sequence>
<dbReference type="SMART" id="SM00923">
    <property type="entry name" value="MbtH"/>
    <property type="match status" value="1"/>
</dbReference>
<feature type="domain" description="MbtH-like" evidence="1">
    <location>
        <begin position="1"/>
        <end position="51"/>
    </location>
</feature>
<accession>A0ABT7GPK2</accession>
<protein>
    <submittedName>
        <fullName evidence="2">MbtH family NRPS accessory protein</fullName>
    </submittedName>
</protein>
<dbReference type="Proteomes" id="UP001223390">
    <property type="component" value="Unassembled WGS sequence"/>
</dbReference>
<dbReference type="InterPro" id="IPR037407">
    <property type="entry name" value="MLP_fam"/>
</dbReference>
<evidence type="ECO:0000259" key="1">
    <source>
        <dbReference type="SMART" id="SM00923"/>
    </source>
</evidence>
<dbReference type="InterPro" id="IPR005153">
    <property type="entry name" value="MbtH-like_dom"/>
</dbReference>
<reference evidence="2 3" key="1">
    <citation type="submission" date="2023-05" db="EMBL/GenBank/DDBJ databases">
        <title>Sequencing and Assembly of Streptomyces sp. NP73.</title>
        <authorList>
            <person name="Konwar A.N."/>
            <person name="Saikia K."/>
            <person name="Thakur D."/>
        </authorList>
    </citation>
    <scope>NUCLEOTIDE SEQUENCE [LARGE SCALE GENOMIC DNA]</scope>
    <source>
        <strain evidence="2 3">NP73</strain>
    </source>
</reference>
<comment type="caution">
    <text evidence="2">The sequence shown here is derived from an EMBL/GenBank/DDBJ whole genome shotgun (WGS) entry which is preliminary data.</text>
</comment>
<keyword evidence="3" id="KW-1185">Reference proteome</keyword>
<organism evidence="2 3">
    <name type="scientific">Streptomyces katrae</name>
    <dbReference type="NCBI Taxonomy" id="68223"/>
    <lineage>
        <taxon>Bacteria</taxon>
        <taxon>Bacillati</taxon>
        <taxon>Actinomycetota</taxon>
        <taxon>Actinomycetes</taxon>
        <taxon>Kitasatosporales</taxon>
        <taxon>Streptomycetaceae</taxon>
        <taxon>Streptomyces</taxon>
    </lineage>
</organism>
<dbReference type="Pfam" id="PF03621">
    <property type="entry name" value="MbtH"/>
    <property type="match status" value="1"/>
</dbReference>
<dbReference type="EMBL" id="JASITI010000006">
    <property type="protein sequence ID" value="MDK9495403.1"/>
    <property type="molecule type" value="Genomic_DNA"/>
</dbReference>
<evidence type="ECO:0000313" key="3">
    <source>
        <dbReference type="Proteomes" id="UP001223390"/>
    </source>
</evidence>
<gene>
    <name evidence="2" type="ORF">QEZ40_006051</name>
</gene>